<dbReference type="AlphaFoldDB" id="X1KMA5"/>
<dbReference type="PROSITE" id="PS50880">
    <property type="entry name" value="TOPRIM"/>
    <property type="match status" value="1"/>
</dbReference>
<dbReference type="InterPro" id="IPR006171">
    <property type="entry name" value="TOPRIM_dom"/>
</dbReference>
<proteinExistence type="predicted"/>
<evidence type="ECO:0000259" key="1">
    <source>
        <dbReference type="PROSITE" id="PS50880"/>
    </source>
</evidence>
<sequence>MGDDLGKTLIVCEKPSAAVKIASALAEKRPNEGELNGVPYYEFERGGGRMVVVPALGHP</sequence>
<dbReference type="SUPFAM" id="SSF56712">
    <property type="entry name" value="Prokaryotic type I DNA topoisomerase"/>
    <property type="match status" value="1"/>
</dbReference>
<dbReference type="EMBL" id="BARV01002666">
    <property type="protein sequence ID" value="GAH94740.1"/>
    <property type="molecule type" value="Genomic_DNA"/>
</dbReference>
<comment type="caution">
    <text evidence="2">The sequence shown here is derived from an EMBL/GenBank/DDBJ whole genome shotgun (WGS) entry which is preliminary data.</text>
</comment>
<gene>
    <name evidence="2" type="ORF">S06H3_06766</name>
</gene>
<dbReference type="Gene3D" id="3.40.50.140">
    <property type="match status" value="1"/>
</dbReference>
<feature type="domain" description="Toprim" evidence="1">
    <location>
        <begin position="7"/>
        <end position="59"/>
    </location>
</feature>
<dbReference type="InterPro" id="IPR023405">
    <property type="entry name" value="Topo_IA_core_domain"/>
</dbReference>
<organism evidence="2">
    <name type="scientific">marine sediment metagenome</name>
    <dbReference type="NCBI Taxonomy" id="412755"/>
    <lineage>
        <taxon>unclassified sequences</taxon>
        <taxon>metagenomes</taxon>
        <taxon>ecological metagenomes</taxon>
    </lineage>
</organism>
<protein>
    <recommendedName>
        <fullName evidence="1">Toprim domain-containing protein</fullName>
    </recommendedName>
</protein>
<name>X1KMA5_9ZZZZ</name>
<reference evidence="2" key="1">
    <citation type="journal article" date="2014" name="Front. Microbiol.">
        <title>High frequency of phylogenetically diverse reductive dehalogenase-homologous genes in deep subseafloor sedimentary metagenomes.</title>
        <authorList>
            <person name="Kawai M."/>
            <person name="Futagami T."/>
            <person name="Toyoda A."/>
            <person name="Takaki Y."/>
            <person name="Nishi S."/>
            <person name="Hori S."/>
            <person name="Arai W."/>
            <person name="Tsubouchi T."/>
            <person name="Morono Y."/>
            <person name="Uchiyama I."/>
            <person name="Ito T."/>
            <person name="Fujiyama A."/>
            <person name="Inagaki F."/>
            <person name="Takami H."/>
        </authorList>
    </citation>
    <scope>NUCLEOTIDE SEQUENCE</scope>
    <source>
        <strain evidence="2">Expedition CK06-06</strain>
    </source>
</reference>
<evidence type="ECO:0000313" key="2">
    <source>
        <dbReference type="EMBL" id="GAH94740.1"/>
    </source>
</evidence>
<accession>X1KMA5</accession>
<feature type="non-terminal residue" evidence="2">
    <location>
        <position position="59"/>
    </location>
</feature>